<feature type="region of interest" description="Disordered" evidence="1">
    <location>
        <begin position="478"/>
        <end position="508"/>
    </location>
</feature>
<protein>
    <recommendedName>
        <fullName evidence="4">F-box domain-containing protein</fullName>
    </recommendedName>
</protein>
<name>A0A9W9BZF2_9PLEO</name>
<feature type="compositionally biased region" description="Acidic residues" evidence="1">
    <location>
        <begin position="479"/>
        <end position="499"/>
    </location>
</feature>
<dbReference type="EMBL" id="JAPEUV010000055">
    <property type="protein sequence ID" value="KAJ4335912.1"/>
    <property type="molecule type" value="Genomic_DNA"/>
</dbReference>
<gene>
    <name evidence="2" type="ORF">N0V87_005768</name>
</gene>
<proteinExistence type="predicted"/>
<evidence type="ECO:0008006" key="4">
    <source>
        <dbReference type="Google" id="ProtNLM"/>
    </source>
</evidence>
<reference evidence="2" key="1">
    <citation type="submission" date="2022-10" db="EMBL/GenBank/DDBJ databases">
        <title>Tapping the CABI collections for fungal endophytes: first genome assemblies for Collariella, Neodidymelliopsis, Ascochyta clinopodiicola, Didymella pomorum, Didymosphaeria variabile, Neocosmospora piperis and Neocucurbitaria cava.</title>
        <authorList>
            <person name="Hill R."/>
        </authorList>
    </citation>
    <scope>NUCLEOTIDE SEQUENCE</scope>
    <source>
        <strain evidence="2">IMI 360193</strain>
    </source>
</reference>
<comment type="caution">
    <text evidence="2">The sequence shown here is derived from an EMBL/GenBank/DDBJ whole genome shotgun (WGS) entry which is preliminary data.</text>
</comment>
<organism evidence="2 3">
    <name type="scientific">Didymella glomerata</name>
    <dbReference type="NCBI Taxonomy" id="749621"/>
    <lineage>
        <taxon>Eukaryota</taxon>
        <taxon>Fungi</taxon>
        <taxon>Dikarya</taxon>
        <taxon>Ascomycota</taxon>
        <taxon>Pezizomycotina</taxon>
        <taxon>Dothideomycetes</taxon>
        <taxon>Pleosporomycetidae</taxon>
        <taxon>Pleosporales</taxon>
        <taxon>Pleosporineae</taxon>
        <taxon>Didymellaceae</taxon>
        <taxon>Didymella</taxon>
    </lineage>
</organism>
<dbReference type="Proteomes" id="UP001140562">
    <property type="component" value="Unassembled WGS sequence"/>
</dbReference>
<dbReference type="OrthoDB" id="3750626at2759"/>
<keyword evidence="3" id="KW-1185">Reference proteome</keyword>
<sequence>MPLDQLPEELLLQVARQLPDSATPKHLKNLSLTSRKLRPIAQEALHTTARLAISCGCHPKVNAVVKLLRTLLDRPDLASKIKALRFRAVRKRVERLYAESGFELLAFRDRCISKLEKLGYRPTHAWWRSINNCVESAFGGLLLALLPNLTDLDFWIKDHQRGPPSSECISGMWGSTAPPEAILHGWKSIQHLVTGDTSMLKCGIEFDKLTALDLRTVSIGTVLRLNGPGSLQGAENVTNLALTVSIQFADRPLVEKAEIEFSDLVEALACRALKSLRIQFINDGYHIGDDLSTELNTGYFLAQLRGFQKTLETLSITLETTEDDGELDWLVDMCQHPTPSLRHFTSLKSLTIPQPFIFDGRTAWDAEENCQPNELPPKLERLELLFPHESVEVWAQGFLSENYYHEFHVGGKCVLKKLVLTCREDVGNGIGVSYFTDDVEEIWWTLSTDYGIEIEVHDQQRDVRVNMAVLYEEQGLNVEDSEVDDEDVDEEEWENDDEDVRPSNQPPLTTIDKCVPGIADQTSILAFLRNTARHSFGRTSEQLGVALSWSVERVEKAVVDLCNDGHVEVRSEDAMPTIYFVSASEAMLEHDRAYGLREHKAHAGRFADFPKHPRPEALSLHRIAILGSLRDFHLEKGLTESALNDELLKDAELVMESELIQNAMFQLLDHGFIESRSNPNGAQTVVFKRESHELKEAEFDGSGKYTPQFSSIALSDQVLILNFLRSLRFEGQAPEGLNVRQISEAMDIPISRVTQAGSDLLRDGNVRLNNSLWPQTYVFVRESEEMIRQDRMKEEYLQKSSGWETDDSMPELEEY</sequence>
<accession>A0A9W9BZF2</accession>
<evidence type="ECO:0000256" key="1">
    <source>
        <dbReference type="SAM" id="MobiDB-lite"/>
    </source>
</evidence>
<evidence type="ECO:0000313" key="3">
    <source>
        <dbReference type="Proteomes" id="UP001140562"/>
    </source>
</evidence>
<dbReference type="AlphaFoldDB" id="A0A9W9BZF2"/>
<evidence type="ECO:0000313" key="2">
    <source>
        <dbReference type="EMBL" id="KAJ4335912.1"/>
    </source>
</evidence>